<dbReference type="InterPro" id="IPR036388">
    <property type="entry name" value="WH-like_DNA-bd_sf"/>
</dbReference>
<protein>
    <submittedName>
        <fullName evidence="10">Response regulator transcription factor</fullName>
    </submittedName>
</protein>
<dbReference type="InterPro" id="IPR039420">
    <property type="entry name" value="WalR-like"/>
</dbReference>
<dbReference type="CDD" id="cd00383">
    <property type="entry name" value="trans_reg_C"/>
    <property type="match status" value="1"/>
</dbReference>
<reference evidence="10 11" key="1">
    <citation type="submission" date="2020-06" db="EMBL/GenBank/DDBJ databases">
        <title>Nonomuraea sp. SMC257, a novel actinomycete isolated from soil.</title>
        <authorList>
            <person name="Chanama M."/>
        </authorList>
    </citation>
    <scope>NUCLEOTIDE SEQUENCE [LARGE SCALE GENOMIC DNA]</scope>
    <source>
        <strain evidence="10 11">SMC257</strain>
    </source>
</reference>
<dbReference type="GO" id="GO:0006355">
    <property type="term" value="P:regulation of DNA-templated transcription"/>
    <property type="evidence" value="ECO:0007669"/>
    <property type="project" value="InterPro"/>
</dbReference>
<dbReference type="SMART" id="SM00448">
    <property type="entry name" value="REC"/>
    <property type="match status" value="1"/>
</dbReference>
<evidence type="ECO:0000259" key="9">
    <source>
        <dbReference type="PROSITE" id="PS51755"/>
    </source>
</evidence>
<dbReference type="PANTHER" id="PTHR48111">
    <property type="entry name" value="REGULATOR OF RPOS"/>
    <property type="match status" value="1"/>
</dbReference>
<dbReference type="GO" id="GO:0000976">
    <property type="term" value="F:transcription cis-regulatory region binding"/>
    <property type="evidence" value="ECO:0007669"/>
    <property type="project" value="TreeGrafter"/>
</dbReference>
<evidence type="ECO:0000256" key="1">
    <source>
        <dbReference type="ARBA" id="ARBA00022553"/>
    </source>
</evidence>
<dbReference type="Pfam" id="PF00486">
    <property type="entry name" value="Trans_reg_C"/>
    <property type="match status" value="1"/>
</dbReference>
<keyword evidence="5" id="KW-0804">Transcription</keyword>
<evidence type="ECO:0000256" key="2">
    <source>
        <dbReference type="ARBA" id="ARBA00023012"/>
    </source>
</evidence>
<dbReference type="GO" id="GO:0005829">
    <property type="term" value="C:cytosol"/>
    <property type="evidence" value="ECO:0007669"/>
    <property type="project" value="TreeGrafter"/>
</dbReference>
<keyword evidence="1 6" id="KW-0597">Phosphoprotein</keyword>
<proteinExistence type="predicted"/>
<accession>A0A7Y6I8T7</accession>
<comment type="caution">
    <text evidence="10">The sequence shown here is derived from an EMBL/GenBank/DDBJ whole genome shotgun (WGS) entry which is preliminary data.</text>
</comment>
<dbReference type="RefSeq" id="WP_175591245.1">
    <property type="nucleotide sequence ID" value="NZ_JABWGN010000007.1"/>
</dbReference>
<evidence type="ECO:0000313" key="10">
    <source>
        <dbReference type="EMBL" id="NUW33825.1"/>
    </source>
</evidence>
<dbReference type="GO" id="GO:0032993">
    <property type="term" value="C:protein-DNA complex"/>
    <property type="evidence" value="ECO:0007669"/>
    <property type="project" value="TreeGrafter"/>
</dbReference>
<sequence length="249" mass="28150">MERPGALVIEDTAEVRWLLCEVLRMAGFEVSEADTGAEGLDLVARRRPDLVTLDLMLPDMDGIEVCRRLRGMTSAYVIMVSGRTDEADRLLGLEVGADDYMTKPFSPRELRARVAAMFRRPRREPESAFRERAGLHEFGDLVVDEESREVHLAGLPVPLTRIEFDLLVLFVSNPRRVWPRETLTRAIWHTDWPGNAHVIDVHIANLRRKLGDDARSGRWVRTVHGVGYRFGDGGDMHDGPDSRSAVQGR</sequence>
<dbReference type="InterPro" id="IPR011006">
    <property type="entry name" value="CheY-like_superfamily"/>
</dbReference>
<dbReference type="SMART" id="SM00862">
    <property type="entry name" value="Trans_reg_C"/>
    <property type="match status" value="1"/>
</dbReference>
<dbReference type="Gene3D" id="3.40.50.2300">
    <property type="match status" value="1"/>
</dbReference>
<evidence type="ECO:0000256" key="4">
    <source>
        <dbReference type="ARBA" id="ARBA00023125"/>
    </source>
</evidence>
<gene>
    <name evidence="10" type="ORF">HTZ77_20655</name>
</gene>
<evidence type="ECO:0000256" key="5">
    <source>
        <dbReference type="ARBA" id="ARBA00023163"/>
    </source>
</evidence>
<evidence type="ECO:0000256" key="7">
    <source>
        <dbReference type="PROSITE-ProRule" id="PRU01091"/>
    </source>
</evidence>
<feature type="DNA-binding region" description="OmpR/PhoB-type" evidence="7">
    <location>
        <begin position="133"/>
        <end position="232"/>
    </location>
</feature>
<dbReference type="InterPro" id="IPR001789">
    <property type="entry name" value="Sig_transdc_resp-reg_receiver"/>
</dbReference>
<dbReference type="FunFam" id="1.10.10.10:FF:000018">
    <property type="entry name" value="DNA-binding response regulator ResD"/>
    <property type="match status" value="1"/>
</dbReference>
<dbReference type="PROSITE" id="PS50110">
    <property type="entry name" value="RESPONSE_REGULATORY"/>
    <property type="match status" value="1"/>
</dbReference>
<evidence type="ECO:0000313" key="11">
    <source>
        <dbReference type="Proteomes" id="UP000586042"/>
    </source>
</evidence>
<dbReference type="PROSITE" id="PS51755">
    <property type="entry name" value="OMPR_PHOB"/>
    <property type="match status" value="1"/>
</dbReference>
<dbReference type="EMBL" id="JABWGN010000007">
    <property type="protein sequence ID" value="NUW33825.1"/>
    <property type="molecule type" value="Genomic_DNA"/>
</dbReference>
<dbReference type="InterPro" id="IPR001867">
    <property type="entry name" value="OmpR/PhoB-type_DNA-bd"/>
</dbReference>
<dbReference type="PANTHER" id="PTHR48111:SF4">
    <property type="entry name" value="DNA-BINDING DUAL TRANSCRIPTIONAL REGULATOR OMPR"/>
    <property type="match status" value="1"/>
</dbReference>
<keyword evidence="3" id="KW-0805">Transcription regulation</keyword>
<keyword evidence="4 7" id="KW-0238">DNA-binding</keyword>
<dbReference type="Proteomes" id="UP000586042">
    <property type="component" value="Unassembled WGS sequence"/>
</dbReference>
<dbReference type="Gene3D" id="6.10.250.690">
    <property type="match status" value="1"/>
</dbReference>
<evidence type="ECO:0000256" key="6">
    <source>
        <dbReference type="PROSITE-ProRule" id="PRU00169"/>
    </source>
</evidence>
<organism evidence="10 11">
    <name type="scientific">Nonomuraea montanisoli</name>
    <dbReference type="NCBI Taxonomy" id="2741721"/>
    <lineage>
        <taxon>Bacteria</taxon>
        <taxon>Bacillati</taxon>
        <taxon>Actinomycetota</taxon>
        <taxon>Actinomycetes</taxon>
        <taxon>Streptosporangiales</taxon>
        <taxon>Streptosporangiaceae</taxon>
        <taxon>Nonomuraea</taxon>
    </lineage>
</organism>
<feature type="domain" description="OmpR/PhoB-type" evidence="9">
    <location>
        <begin position="133"/>
        <end position="232"/>
    </location>
</feature>
<dbReference type="AlphaFoldDB" id="A0A7Y6I8T7"/>
<dbReference type="SUPFAM" id="SSF52172">
    <property type="entry name" value="CheY-like"/>
    <property type="match status" value="1"/>
</dbReference>
<evidence type="ECO:0000256" key="3">
    <source>
        <dbReference type="ARBA" id="ARBA00023015"/>
    </source>
</evidence>
<dbReference type="Gene3D" id="1.10.10.10">
    <property type="entry name" value="Winged helix-like DNA-binding domain superfamily/Winged helix DNA-binding domain"/>
    <property type="match status" value="1"/>
</dbReference>
<keyword evidence="2" id="KW-0902">Two-component regulatory system</keyword>
<dbReference type="Pfam" id="PF00072">
    <property type="entry name" value="Response_reg"/>
    <property type="match status" value="1"/>
</dbReference>
<keyword evidence="11" id="KW-1185">Reference proteome</keyword>
<evidence type="ECO:0000259" key="8">
    <source>
        <dbReference type="PROSITE" id="PS50110"/>
    </source>
</evidence>
<dbReference type="CDD" id="cd17574">
    <property type="entry name" value="REC_OmpR"/>
    <property type="match status" value="1"/>
</dbReference>
<feature type="modified residue" description="4-aspartylphosphate" evidence="6">
    <location>
        <position position="54"/>
    </location>
</feature>
<feature type="domain" description="Response regulatory" evidence="8">
    <location>
        <begin position="5"/>
        <end position="118"/>
    </location>
</feature>
<dbReference type="GO" id="GO:0000156">
    <property type="term" value="F:phosphorelay response regulator activity"/>
    <property type="evidence" value="ECO:0007669"/>
    <property type="project" value="TreeGrafter"/>
</dbReference>
<name>A0A7Y6I8T7_9ACTN</name>